<feature type="transmembrane region" description="Helical" evidence="2">
    <location>
        <begin position="382"/>
        <end position="402"/>
    </location>
</feature>
<feature type="transmembrane region" description="Helical" evidence="2">
    <location>
        <begin position="317"/>
        <end position="344"/>
    </location>
</feature>
<evidence type="ECO:0000313" key="4">
    <source>
        <dbReference type="Proteomes" id="UP000295604"/>
    </source>
</evidence>
<dbReference type="AlphaFoldDB" id="A0A4R8T922"/>
<sequence>MAGSTHGRIPSSLQAVAEAEEVRLLSSPASDDQERPPTTGGLLSSPSLFQRDGYAPVARGTIGLSPLDSNGQYQDTALAGTLTLGTPDRDSFGISGGSATKRVSVSRVPVGSKRASSATPRSSHGLVSSPVCGTTSPRSVVIDSGSPPQGSDQRLISPLQSPLTFPNTAKEAARKRDGQMPWDDPPLDPDPWHAAPADDNGDLGQATPTKTNDIRHSTRSLTSDEADGPPMRRDHVHKDHDHIDDEATFYKRFSQPPSYCDSRKDVHKRRANWLSISIIALSIYSTGLSCLWFVVAVVQPRWGPTISSSGGMAPSTATMVCAMFAKTIEISFVTVFVAFIGQVLSRRSFVRRSKGMTLAEMTMRNWVIQPGFMITHWETLPYAAVTFLGVISLVATIASTFYTTASDVMVSPKLKFGGWESREMKGFVLSSYGNIFATRASCQTPLRKEDPNGEDAAAIACLELQYAGQSYRNLVSFLSVWDEINHNGTSSAVDMAQRPVGTTLLHDNTTLTSAWIETESGNTTEYFEREGRIIHNVTLAMPHPGVYAAATHPVNKILQPDDLSGVGEYAIKASVVSPVINVLCVNAAEDDLAPLIYTKWNGSTVERTGVGEQVTGHSEWAGEVPPAADDEWLNRTVLDDIFHWGERYGRRPPVFQLYPADFNMITNSSVGPHVPPQAYEGIVGIPADEKQVYGSDAMYILTKAHDLTDYTMCELRSWVTPHCSTHFNISGTTGSHMRAHCESVDDPNSYISSVPDVTPDEAVKDWRDIADQWRLSMDINGGTVNNNASNARSITQFVLKEGRLNPLLPSISEALAVFASSTLVIGSLGSPFIHYWDYRAKMNMLGEPGALATFNATIRRQEYTSSHEYEWQGVFYVVLALVLVVNVFCLAYFASRSGLVTDYTEPQNLFTLAVNSPPSEQLKGSCGGGPAKRDFVVPWRVAYAKGPNHYFIEEASERPWRGRYARQDAPRDADADDDDEHDEQDEYRRARERSSYKRLSTSRAWL</sequence>
<dbReference type="EMBL" id="QAPF01000178">
    <property type="protein sequence ID" value="TEA14018.1"/>
    <property type="molecule type" value="Genomic_DNA"/>
</dbReference>
<feature type="compositionally biased region" description="Polar residues" evidence="1">
    <location>
        <begin position="146"/>
        <end position="167"/>
    </location>
</feature>
<keyword evidence="2" id="KW-1133">Transmembrane helix</keyword>
<feature type="compositionally biased region" description="Basic and acidic residues" evidence="1">
    <location>
        <begin position="962"/>
        <end position="973"/>
    </location>
</feature>
<evidence type="ECO:0000256" key="2">
    <source>
        <dbReference type="SAM" id="Phobius"/>
    </source>
</evidence>
<feature type="compositionally biased region" description="Acidic residues" evidence="1">
    <location>
        <begin position="974"/>
        <end position="985"/>
    </location>
</feature>
<feature type="compositionally biased region" description="Polar residues" evidence="1">
    <location>
        <begin position="997"/>
        <end position="1006"/>
    </location>
</feature>
<feature type="compositionally biased region" description="Basic and acidic residues" evidence="1">
    <location>
        <begin position="986"/>
        <end position="995"/>
    </location>
</feature>
<accession>A0A4R8T922</accession>
<feature type="region of interest" description="Disordered" evidence="1">
    <location>
        <begin position="82"/>
        <end position="231"/>
    </location>
</feature>
<evidence type="ECO:0000313" key="3">
    <source>
        <dbReference type="EMBL" id="TEA14018.1"/>
    </source>
</evidence>
<feature type="transmembrane region" description="Helical" evidence="2">
    <location>
        <begin position="814"/>
        <end position="836"/>
    </location>
</feature>
<protein>
    <submittedName>
        <fullName evidence="3">Uncharacterized protein</fullName>
    </submittedName>
</protein>
<dbReference type="Proteomes" id="UP000295604">
    <property type="component" value="Unassembled WGS sequence"/>
</dbReference>
<organism evidence="3 4">
    <name type="scientific">Colletotrichum sidae</name>
    <dbReference type="NCBI Taxonomy" id="1347389"/>
    <lineage>
        <taxon>Eukaryota</taxon>
        <taxon>Fungi</taxon>
        <taxon>Dikarya</taxon>
        <taxon>Ascomycota</taxon>
        <taxon>Pezizomycotina</taxon>
        <taxon>Sordariomycetes</taxon>
        <taxon>Hypocreomycetidae</taxon>
        <taxon>Glomerellales</taxon>
        <taxon>Glomerellaceae</taxon>
        <taxon>Colletotrichum</taxon>
        <taxon>Colletotrichum orbiculare species complex</taxon>
    </lineage>
</organism>
<name>A0A4R8T922_9PEZI</name>
<feature type="region of interest" description="Disordered" evidence="1">
    <location>
        <begin position="23"/>
        <end position="49"/>
    </location>
</feature>
<feature type="transmembrane region" description="Helical" evidence="2">
    <location>
        <begin position="273"/>
        <end position="297"/>
    </location>
</feature>
<feature type="compositionally biased region" description="Polar residues" evidence="1">
    <location>
        <begin position="114"/>
        <end position="138"/>
    </location>
</feature>
<reference evidence="3 4" key="1">
    <citation type="submission" date="2018-11" db="EMBL/GenBank/DDBJ databases">
        <title>Genome sequence and assembly of Colletotrichum sidae.</title>
        <authorList>
            <person name="Gan P."/>
            <person name="Shirasu K."/>
        </authorList>
    </citation>
    <scope>NUCLEOTIDE SEQUENCE [LARGE SCALE GENOMIC DNA]</scope>
    <source>
        <strain evidence="3 4">CBS 518.97</strain>
    </source>
</reference>
<keyword evidence="2" id="KW-0812">Transmembrane</keyword>
<evidence type="ECO:0000256" key="1">
    <source>
        <dbReference type="SAM" id="MobiDB-lite"/>
    </source>
</evidence>
<proteinExistence type="predicted"/>
<comment type="caution">
    <text evidence="3">The sequence shown here is derived from an EMBL/GenBank/DDBJ whole genome shotgun (WGS) entry which is preliminary data.</text>
</comment>
<keyword evidence="4" id="KW-1185">Reference proteome</keyword>
<feature type="region of interest" description="Disordered" evidence="1">
    <location>
        <begin position="962"/>
        <end position="1006"/>
    </location>
</feature>
<keyword evidence="2" id="KW-0472">Membrane</keyword>
<feature type="transmembrane region" description="Helical" evidence="2">
    <location>
        <begin position="874"/>
        <end position="894"/>
    </location>
</feature>
<gene>
    <name evidence="3" type="ORF">C8034_v006925</name>
</gene>